<feature type="domain" description="Activator of Hsp90 ATPase homologue 1/2-like C-terminal" evidence="2">
    <location>
        <begin position="23"/>
        <end position="159"/>
    </location>
</feature>
<dbReference type="RefSeq" id="WP_344717596.1">
    <property type="nucleotide sequence ID" value="NZ_BAAAYG010000002.1"/>
</dbReference>
<proteinExistence type="inferred from homology"/>
<evidence type="ECO:0000313" key="3">
    <source>
        <dbReference type="EMBL" id="GAA3280106.1"/>
    </source>
</evidence>
<comment type="caution">
    <text evidence="3">The sequence shown here is derived from an EMBL/GenBank/DDBJ whole genome shotgun (WGS) entry which is preliminary data.</text>
</comment>
<comment type="similarity">
    <text evidence="1">Belongs to the AHA1 family.</text>
</comment>
<protein>
    <submittedName>
        <fullName evidence="3">SRPBCC domain-containing protein</fullName>
    </submittedName>
</protein>
<reference evidence="4" key="1">
    <citation type="journal article" date="2019" name="Int. J. Syst. Evol. Microbiol.">
        <title>The Global Catalogue of Microorganisms (GCM) 10K type strain sequencing project: providing services to taxonomists for standard genome sequencing and annotation.</title>
        <authorList>
            <consortium name="The Broad Institute Genomics Platform"/>
            <consortium name="The Broad Institute Genome Sequencing Center for Infectious Disease"/>
            <person name="Wu L."/>
            <person name="Ma J."/>
        </authorList>
    </citation>
    <scope>NUCLEOTIDE SEQUENCE [LARGE SCALE GENOMIC DNA]</scope>
    <source>
        <strain evidence="4">JCM 11483</strain>
    </source>
</reference>
<sequence length="172" mass="18278">MSSPSSRQGSQQGSQRHLIHIEAPREQVWAALTDPDLTERIGCGGRVEVVLEPGGPYWAHTTDAMKRRGLGDVAVTGSVVAVDPPRLLTLDWRATWHDEPASRVTWQIDEGPAGISRVTLTHELPESPLTAVDVAGTGEGEAGGGGWPWELSSLKTLLETGRPMAGAGAQSD</sequence>
<dbReference type="Proteomes" id="UP001501736">
    <property type="component" value="Unassembled WGS sequence"/>
</dbReference>
<dbReference type="SUPFAM" id="SSF55961">
    <property type="entry name" value="Bet v1-like"/>
    <property type="match status" value="1"/>
</dbReference>
<dbReference type="Gene3D" id="3.30.530.20">
    <property type="match status" value="1"/>
</dbReference>
<evidence type="ECO:0000256" key="1">
    <source>
        <dbReference type="ARBA" id="ARBA00006817"/>
    </source>
</evidence>
<dbReference type="InterPro" id="IPR023393">
    <property type="entry name" value="START-like_dom_sf"/>
</dbReference>
<name>A0ABP6R9F5_9MICC</name>
<gene>
    <name evidence="3" type="ORF">GCM10020260_03930</name>
</gene>
<dbReference type="EMBL" id="BAAAYG010000002">
    <property type="protein sequence ID" value="GAA3280106.1"/>
    <property type="molecule type" value="Genomic_DNA"/>
</dbReference>
<organism evidence="3 4">
    <name type="scientific">Nesterenkonia halobia</name>
    <dbReference type="NCBI Taxonomy" id="37922"/>
    <lineage>
        <taxon>Bacteria</taxon>
        <taxon>Bacillati</taxon>
        <taxon>Actinomycetota</taxon>
        <taxon>Actinomycetes</taxon>
        <taxon>Micrococcales</taxon>
        <taxon>Micrococcaceae</taxon>
        <taxon>Nesterenkonia</taxon>
    </lineage>
</organism>
<evidence type="ECO:0000259" key="2">
    <source>
        <dbReference type="Pfam" id="PF08327"/>
    </source>
</evidence>
<keyword evidence="4" id="KW-1185">Reference proteome</keyword>
<accession>A0ABP6R9F5</accession>
<dbReference type="InterPro" id="IPR013538">
    <property type="entry name" value="ASHA1/2-like_C"/>
</dbReference>
<evidence type="ECO:0000313" key="4">
    <source>
        <dbReference type="Proteomes" id="UP001501736"/>
    </source>
</evidence>
<dbReference type="Pfam" id="PF08327">
    <property type="entry name" value="AHSA1"/>
    <property type="match status" value="1"/>
</dbReference>